<evidence type="ECO:0000313" key="6">
    <source>
        <dbReference type="EMBL" id="MCM3713952.1"/>
    </source>
</evidence>
<dbReference type="PANTHER" id="PTHR47572:SF4">
    <property type="entry name" value="LACTONASE DRP35"/>
    <property type="match status" value="1"/>
</dbReference>
<dbReference type="EMBL" id="JAMBOL010000004">
    <property type="protein sequence ID" value="MCM3713952.1"/>
    <property type="molecule type" value="Genomic_DNA"/>
</dbReference>
<dbReference type="Pfam" id="PF08450">
    <property type="entry name" value="SGL"/>
    <property type="match status" value="1"/>
</dbReference>
<dbReference type="AlphaFoldDB" id="A0A9X2DR70"/>
<dbReference type="PRINTS" id="PR01790">
    <property type="entry name" value="SMP30FAMILY"/>
</dbReference>
<evidence type="ECO:0000256" key="4">
    <source>
        <dbReference type="PIRSR" id="PIRSR605511-2"/>
    </source>
</evidence>
<reference evidence="6" key="1">
    <citation type="submission" date="2022-05" db="EMBL/GenBank/DDBJ databases">
        <title>Comparative Genomics of Spacecraft Associated Microbes.</title>
        <authorList>
            <person name="Tran M.T."/>
            <person name="Wright A."/>
            <person name="Seuylemezian A."/>
            <person name="Eisen J."/>
            <person name="Coil D."/>
        </authorList>
    </citation>
    <scope>NUCLEOTIDE SEQUENCE</scope>
    <source>
        <strain evidence="6">214.1.1</strain>
    </source>
</reference>
<evidence type="ECO:0000256" key="2">
    <source>
        <dbReference type="ARBA" id="ARBA00022801"/>
    </source>
</evidence>
<dbReference type="GO" id="GO:0016787">
    <property type="term" value="F:hydrolase activity"/>
    <property type="evidence" value="ECO:0007669"/>
    <property type="project" value="UniProtKB-KW"/>
</dbReference>
<feature type="binding site" evidence="4">
    <location>
        <position position="32"/>
    </location>
    <ligand>
        <name>a divalent metal cation</name>
        <dbReference type="ChEBI" id="CHEBI:60240"/>
    </ligand>
</feature>
<evidence type="ECO:0000259" key="5">
    <source>
        <dbReference type="Pfam" id="PF08450"/>
    </source>
</evidence>
<comment type="similarity">
    <text evidence="1">Belongs to the SMP-30/CGR1 family.</text>
</comment>
<keyword evidence="2" id="KW-0378">Hydrolase</keyword>
<dbReference type="Gene3D" id="2.120.10.30">
    <property type="entry name" value="TolB, C-terminal domain"/>
    <property type="match status" value="1"/>
</dbReference>
<dbReference type="Proteomes" id="UP001139179">
    <property type="component" value="Unassembled WGS sequence"/>
</dbReference>
<evidence type="ECO:0000256" key="3">
    <source>
        <dbReference type="PIRSR" id="PIRSR605511-1"/>
    </source>
</evidence>
<evidence type="ECO:0000313" key="7">
    <source>
        <dbReference type="Proteomes" id="UP001139179"/>
    </source>
</evidence>
<comment type="caution">
    <text evidence="6">The sequence shown here is derived from an EMBL/GenBank/DDBJ whole genome shotgun (WGS) entry which is preliminary data.</text>
</comment>
<dbReference type="RefSeq" id="WP_251222752.1">
    <property type="nucleotide sequence ID" value="NZ_JAMBOL010000004.1"/>
</dbReference>
<keyword evidence="4" id="KW-0862">Zinc</keyword>
<proteinExistence type="inferred from homology"/>
<dbReference type="InterPro" id="IPR051262">
    <property type="entry name" value="SMP-30/CGR1_Lactonase"/>
</dbReference>
<keyword evidence="7" id="KW-1185">Reference proteome</keyword>
<evidence type="ECO:0000256" key="1">
    <source>
        <dbReference type="ARBA" id="ARBA00008853"/>
    </source>
</evidence>
<protein>
    <submittedName>
        <fullName evidence="6">SMP-30/gluconolactonase/LRE family protein</fullName>
    </submittedName>
</protein>
<dbReference type="InterPro" id="IPR013658">
    <property type="entry name" value="SGL"/>
</dbReference>
<dbReference type="PANTHER" id="PTHR47572">
    <property type="entry name" value="LIPOPROTEIN-RELATED"/>
    <property type="match status" value="1"/>
</dbReference>
<dbReference type="GO" id="GO:0046872">
    <property type="term" value="F:metal ion binding"/>
    <property type="evidence" value="ECO:0007669"/>
    <property type="project" value="UniProtKB-KW"/>
</dbReference>
<feature type="binding site" evidence="4">
    <location>
        <position position="177"/>
    </location>
    <ligand>
        <name>a divalent metal cation</name>
        <dbReference type="ChEBI" id="CHEBI:60240"/>
    </ligand>
</feature>
<dbReference type="SUPFAM" id="SSF63829">
    <property type="entry name" value="Calcium-dependent phosphotriesterase"/>
    <property type="match status" value="1"/>
</dbReference>
<accession>A0A9X2DR70</accession>
<feature type="binding site" evidence="4">
    <location>
        <position position="119"/>
    </location>
    <ligand>
        <name>substrate</name>
    </ligand>
</feature>
<dbReference type="InterPro" id="IPR005511">
    <property type="entry name" value="SMP-30"/>
</dbReference>
<keyword evidence="4" id="KW-0479">Metal-binding</keyword>
<feature type="domain" description="SMP-30/Gluconolactonase/LRE-like region" evidence="5">
    <location>
        <begin position="32"/>
        <end position="281"/>
    </location>
</feature>
<name>A0A9X2DR70_9BACI</name>
<sequence length="299" mass="33488">MLKYEAVAEKFHDLIDVSQDMKLLGSVEGFFEGPIWSEKEQDLTFSSLTNEKTWRWKEGEGCTLLRENTNIGNGMAYDAAGRIIVCEQIGYRMARMNRDMSDYQVIASEYNGKPFNSPNDVVVHSNGMIYFTDPTFGRRPTRHGRFGRQQQPCQGVYMIHPDGFQVTLVTDEVDNPNGLCFSPDESQMYFAESGLSQITVMDVLDDGTLGNKRLFAKTLKRGHGFPDGIKVDSEGNVWCTAEGGVQVFSAEGETLGVIFTPEASGNLCFGGKEMKTLFMGSEFDFYSVETKVRGQSLRR</sequence>
<feature type="active site" description="Proton donor/acceptor" evidence="3">
    <location>
        <position position="227"/>
    </location>
</feature>
<dbReference type="InterPro" id="IPR011042">
    <property type="entry name" value="6-blade_b-propeller_TolB-like"/>
</dbReference>
<organism evidence="6 7">
    <name type="scientific">Halalkalibacter oceani</name>
    <dbReference type="NCBI Taxonomy" id="1653776"/>
    <lineage>
        <taxon>Bacteria</taxon>
        <taxon>Bacillati</taxon>
        <taxon>Bacillota</taxon>
        <taxon>Bacilli</taxon>
        <taxon>Bacillales</taxon>
        <taxon>Bacillaceae</taxon>
        <taxon>Halalkalibacter</taxon>
    </lineage>
</organism>
<gene>
    <name evidence="6" type="ORF">M3202_07625</name>
</gene>
<comment type="cofactor">
    <cofactor evidence="4">
        <name>Zn(2+)</name>
        <dbReference type="ChEBI" id="CHEBI:29105"/>
    </cofactor>
    <text evidence="4">Binds 1 divalent metal cation per subunit.</text>
</comment>
<feature type="binding site" evidence="4">
    <location>
        <position position="227"/>
    </location>
    <ligand>
        <name>a divalent metal cation</name>
        <dbReference type="ChEBI" id="CHEBI:60240"/>
    </ligand>
</feature>